<feature type="domain" description="Ketoreductase" evidence="2">
    <location>
        <begin position="2"/>
        <end position="184"/>
    </location>
</feature>
<sequence length="237" mass="25316">MLVTGAGRGIGRAIALRLAADGFDIAVHYRQSDEQARDVADEIRTLGRHARLIQFDLKDREAARAALEADMDEFGAYYGVILNAGLSADAPFPGMTDDQWDSVLETNLDGFYAVLRPVVMPMVQAKTGGRIVTLSSAAGVIGQRGQVNYSASKGGLIGATKALAMELAKRKITVNCVAPGWIESDMTDAIDRAHIKSQVPMQRIGVPEDVAGVVSFLCSKDAAYVTRQVLAVNGGMF</sequence>
<evidence type="ECO:0000313" key="3">
    <source>
        <dbReference type="EMBL" id="MDR5896497.1"/>
    </source>
</evidence>
<keyword evidence="3" id="KW-0560">Oxidoreductase</keyword>
<dbReference type="Gene3D" id="3.40.50.720">
    <property type="entry name" value="NAD(P)-binding Rossmann-like Domain"/>
    <property type="match status" value="1"/>
</dbReference>
<dbReference type="NCBIfam" id="TIGR01831">
    <property type="entry name" value="fabG_rel"/>
    <property type="match status" value="1"/>
</dbReference>
<keyword evidence="4" id="KW-1185">Reference proteome</keyword>
<dbReference type="InterPro" id="IPR057326">
    <property type="entry name" value="KR_dom"/>
</dbReference>
<protein>
    <submittedName>
        <fullName evidence="3">3-oxoacyl-ACP reductase FabG</fullName>
        <ecNumber evidence="3">1.1.1.100</ecNumber>
    </submittedName>
</protein>
<dbReference type="NCBIfam" id="NF009466">
    <property type="entry name" value="PRK12826.1-2"/>
    <property type="match status" value="1"/>
</dbReference>
<dbReference type="NCBIfam" id="NF004200">
    <property type="entry name" value="PRK05653.1-5"/>
    <property type="match status" value="1"/>
</dbReference>
<comment type="similarity">
    <text evidence="1">Belongs to the short-chain dehydrogenases/reductases (SDR) family.</text>
</comment>
<dbReference type="PANTHER" id="PTHR42879:SF2">
    <property type="entry name" value="3-OXOACYL-[ACYL-CARRIER-PROTEIN] REDUCTASE FABG"/>
    <property type="match status" value="1"/>
</dbReference>
<dbReference type="SMART" id="SM00822">
    <property type="entry name" value="PKS_KR"/>
    <property type="match status" value="1"/>
</dbReference>
<name>A0ABU1GWR3_9GAMM</name>
<dbReference type="PRINTS" id="PR00080">
    <property type="entry name" value="SDRFAMILY"/>
</dbReference>
<dbReference type="InterPro" id="IPR036291">
    <property type="entry name" value="NAD(P)-bd_dom_sf"/>
</dbReference>
<dbReference type="InterPro" id="IPR050259">
    <property type="entry name" value="SDR"/>
</dbReference>
<dbReference type="EMBL" id="JARWAO010000005">
    <property type="protein sequence ID" value="MDR5896497.1"/>
    <property type="molecule type" value="Genomic_DNA"/>
</dbReference>
<dbReference type="Pfam" id="PF13561">
    <property type="entry name" value="adh_short_C2"/>
    <property type="match status" value="1"/>
</dbReference>
<dbReference type="PANTHER" id="PTHR42879">
    <property type="entry name" value="3-OXOACYL-(ACYL-CARRIER-PROTEIN) REDUCTASE"/>
    <property type="match status" value="1"/>
</dbReference>
<dbReference type="Proteomes" id="UP001269375">
    <property type="component" value="Unassembled WGS sequence"/>
</dbReference>
<gene>
    <name evidence="3" type="primary">fabG</name>
    <name evidence="3" type="ORF">QC825_10470</name>
</gene>
<proteinExistence type="inferred from homology"/>
<evidence type="ECO:0000259" key="2">
    <source>
        <dbReference type="SMART" id="SM00822"/>
    </source>
</evidence>
<evidence type="ECO:0000313" key="4">
    <source>
        <dbReference type="Proteomes" id="UP001269375"/>
    </source>
</evidence>
<dbReference type="InterPro" id="IPR011285">
    <property type="entry name" value="FabG-rel"/>
</dbReference>
<reference evidence="3 4" key="1">
    <citation type="submission" date="2023-04" db="EMBL/GenBank/DDBJ databases">
        <title>A long-awaited taxogenomic arrangement of the family Halomonadaceae.</title>
        <authorList>
            <person name="De La Haba R."/>
            <person name="Chuvochina M."/>
            <person name="Wittouck S."/>
            <person name="Arahal D.R."/>
            <person name="Sanchez-Porro C."/>
            <person name="Hugenholtz P."/>
            <person name="Ventosa A."/>
        </authorList>
    </citation>
    <scope>NUCLEOTIDE SEQUENCE [LARGE SCALE GENOMIC DNA]</scope>
    <source>
        <strain evidence="3 4">DSM 22428</strain>
    </source>
</reference>
<organism evidence="3 4">
    <name type="scientific">Larsenimonas suaedae</name>
    <dbReference type="NCBI Taxonomy" id="1851019"/>
    <lineage>
        <taxon>Bacteria</taxon>
        <taxon>Pseudomonadati</taxon>
        <taxon>Pseudomonadota</taxon>
        <taxon>Gammaproteobacteria</taxon>
        <taxon>Oceanospirillales</taxon>
        <taxon>Halomonadaceae</taxon>
        <taxon>Larsenimonas</taxon>
    </lineage>
</organism>
<evidence type="ECO:0000256" key="1">
    <source>
        <dbReference type="ARBA" id="ARBA00006484"/>
    </source>
</evidence>
<dbReference type="SUPFAM" id="SSF51735">
    <property type="entry name" value="NAD(P)-binding Rossmann-fold domains"/>
    <property type="match status" value="1"/>
</dbReference>
<dbReference type="PRINTS" id="PR00081">
    <property type="entry name" value="GDHRDH"/>
</dbReference>
<comment type="caution">
    <text evidence="3">The sequence shown here is derived from an EMBL/GenBank/DDBJ whole genome shotgun (WGS) entry which is preliminary data.</text>
</comment>
<dbReference type="EC" id="1.1.1.100" evidence="3"/>
<accession>A0ABU1GWR3</accession>
<dbReference type="InterPro" id="IPR002347">
    <property type="entry name" value="SDR_fam"/>
</dbReference>
<dbReference type="GO" id="GO:0004316">
    <property type="term" value="F:3-oxoacyl-[acyl-carrier-protein] reductase (NADPH) activity"/>
    <property type="evidence" value="ECO:0007669"/>
    <property type="project" value="UniProtKB-EC"/>
</dbReference>